<comment type="caution">
    <text evidence="3">The sequence shown here is derived from an EMBL/GenBank/DDBJ whole genome shotgun (WGS) entry which is preliminary data.</text>
</comment>
<evidence type="ECO:0000313" key="4">
    <source>
        <dbReference type="Proteomes" id="UP000663828"/>
    </source>
</evidence>
<evidence type="ECO:0000313" key="3">
    <source>
        <dbReference type="EMBL" id="CAF1680155.1"/>
    </source>
</evidence>
<reference evidence="3" key="1">
    <citation type="submission" date="2021-02" db="EMBL/GenBank/DDBJ databases">
        <authorList>
            <person name="Nowell W R."/>
        </authorList>
    </citation>
    <scope>NUCLEOTIDE SEQUENCE</scope>
</reference>
<dbReference type="EMBL" id="CAJNOR010014856">
    <property type="protein sequence ID" value="CAF1680155.1"/>
    <property type="molecule type" value="Genomic_DNA"/>
</dbReference>
<evidence type="ECO:0000313" key="2">
    <source>
        <dbReference type="EMBL" id="CAF1524679.1"/>
    </source>
</evidence>
<gene>
    <name evidence="2" type="ORF">EDS130_LOCUS44118</name>
    <name evidence="3" type="ORF">XAT740_LOCUS60395</name>
</gene>
<name>A0A816GVL8_ADIRI</name>
<sequence>MPKPNRRTLQSRSASARRGENATIPSPSDFPNDDYHMEVDNLKLDFMEKLTLSSIEDLAEMCRLQCDRKYLSVLLYMSLRYF</sequence>
<organism evidence="3 4">
    <name type="scientific">Adineta ricciae</name>
    <name type="common">Rotifer</name>
    <dbReference type="NCBI Taxonomy" id="249248"/>
    <lineage>
        <taxon>Eukaryota</taxon>
        <taxon>Metazoa</taxon>
        <taxon>Spiralia</taxon>
        <taxon>Gnathifera</taxon>
        <taxon>Rotifera</taxon>
        <taxon>Eurotatoria</taxon>
        <taxon>Bdelloidea</taxon>
        <taxon>Adinetida</taxon>
        <taxon>Adinetidae</taxon>
        <taxon>Adineta</taxon>
    </lineage>
</organism>
<dbReference type="EMBL" id="CAJNOJ010000807">
    <property type="protein sequence ID" value="CAF1524679.1"/>
    <property type="molecule type" value="Genomic_DNA"/>
</dbReference>
<feature type="region of interest" description="Disordered" evidence="1">
    <location>
        <begin position="1"/>
        <end position="32"/>
    </location>
</feature>
<dbReference type="OrthoDB" id="10524098at2759"/>
<proteinExistence type="predicted"/>
<dbReference type="Proteomes" id="UP000663852">
    <property type="component" value="Unassembled WGS sequence"/>
</dbReference>
<protein>
    <submittedName>
        <fullName evidence="3">Uncharacterized protein</fullName>
    </submittedName>
</protein>
<evidence type="ECO:0000256" key="1">
    <source>
        <dbReference type="SAM" id="MobiDB-lite"/>
    </source>
</evidence>
<accession>A0A816GVL8</accession>
<dbReference type="AlphaFoldDB" id="A0A816GVL8"/>
<dbReference type="Proteomes" id="UP000663828">
    <property type="component" value="Unassembled WGS sequence"/>
</dbReference>
<keyword evidence="4" id="KW-1185">Reference proteome</keyword>